<accession>A0A0L8H7E5</accession>
<organism evidence="2">
    <name type="scientific">Octopus bimaculoides</name>
    <name type="common">California two-spotted octopus</name>
    <dbReference type="NCBI Taxonomy" id="37653"/>
    <lineage>
        <taxon>Eukaryota</taxon>
        <taxon>Metazoa</taxon>
        <taxon>Spiralia</taxon>
        <taxon>Lophotrochozoa</taxon>
        <taxon>Mollusca</taxon>
        <taxon>Cephalopoda</taxon>
        <taxon>Coleoidea</taxon>
        <taxon>Octopodiformes</taxon>
        <taxon>Octopoda</taxon>
        <taxon>Incirrata</taxon>
        <taxon>Octopodidae</taxon>
        <taxon>Octopus</taxon>
    </lineage>
</organism>
<sequence>MIFVKKQKTKKNVFINDIFTESFASLRRNTKEMSSNLLNPIIFHGAIYISVYIY</sequence>
<evidence type="ECO:0000256" key="1">
    <source>
        <dbReference type="SAM" id="Phobius"/>
    </source>
</evidence>
<name>A0A0L8H7E5_OCTBM</name>
<feature type="transmembrane region" description="Helical" evidence="1">
    <location>
        <begin position="37"/>
        <end position="53"/>
    </location>
</feature>
<dbReference type="AlphaFoldDB" id="A0A0L8H7E5"/>
<evidence type="ECO:0000313" key="2">
    <source>
        <dbReference type="EMBL" id="KOF85198.1"/>
    </source>
</evidence>
<gene>
    <name evidence="2" type="ORF">OCBIM_22020689mg</name>
</gene>
<proteinExistence type="predicted"/>
<dbReference type="EMBL" id="KQ418954">
    <property type="protein sequence ID" value="KOF85198.1"/>
    <property type="molecule type" value="Genomic_DNA"/>
</dbReference>
<keyword evidence="1" id="KW-0812">Transmembrane</keyword>
<keyword evidence="1" id="KW-1133">Transmembrane helix</keyword>
<reference evidence="2" key="1">
    <citation type="submission" date="2015-07" db="EMBL/GenBank/DDBJ databases">
        <title>MeaNS - Measles Nucleotide Surveillance Program.</title>
        <authorList>
            <person name="Tran T."/>
            <person name="Druce J."/>
        </authorList>
    </citation>
    <scope>NUCLEOTIDE SEQUENCE</scope>
    <source>
        <strain evidence="2">UCB-OBI-ISO-001</strain>
        <tissue evidence="2">Gonad</tissue>
    </source>
</reference>
<protein>
    <submittedName>
        <fullName evidence="2">Uncharacterized protein</fullName>
    </submittedName>
</protein>
<keyword evidence="1" id="KW-0472">Membrane</keyword>